<dbReference type="PANTHER" id="PTHR31373:SF27">
    <property type="entry name" value="TROVE DOMAIN-CONTAINING PROTEIN"/>
    <property type="match status" value="1"/>
</dbReference>
<dbReference type="EMBL" id="QPKB01000010">
    <property type="protein sequence ID" value="RWR93192.1"/>
    <property type="molecule type" value="Genomic_DNA"/>
</dbReference>
<reference evidence="3 4" key="1">
    <citation type="journal article" date="2019" name="Nat. Plants">
        <title>Stout camphor tree genome fills gaps in understanding of flowering plant genome evolution.</title>
        <authorList>
            <person name="Chaw S.M."/>
            <person name="Liu Y.C."/>
            <person name="Wu Y.W."/>
            <person name="Wang H.Y."/>
            <person name="Lin C.I."/>
            <person name="Wu C.S."/>
            <person name="Ke H.M."/>
            <person name="Chang L.Y."/>
            <person name="Hsu C.Y."/>
            <person name="Yang H.T."/>
            <person name="Sudianto E."/>
            <person name="Hsu M.H."/>
            <person name="Wu K.P."/>
            <person name="Wang L.N."/>
            <person name="Leebens-Mack J.H."/>
            <person name="Tsai I.J."/>
        </authorList>
    </citation>
    <scope>NUCLEOTIDE SEQUENCE [LARGE SCALE GENOMIC DNA]</scope>
    <source>
        <strain evidence="4">cv. Chaw 1501</strain>
        <tissue evidence="3">Young leaves</tissue>
    </source>
</reference>
<feature type="domain" description="DUF2828" evidence="1">
    <location>
        <begin position="185"/>
        <end position="399"/>
    </location>
</feature>
<feature type="domain" description="DUF2828" evidence="1">
    <location>
        <begin position="82"/>
        <end position="173"/>
    </location>
</feature>
<keyword evidence="4" id="KW-1185">Reference proteome</keyword>
<accession>A0A443PR10</accession>
<dbReference type="Pfam" id="PF25043">
    <property type="entry name" value="DUF7788"/>
    <property type="match status" value="1"/>
</dbReference>
<comment type="caution">
    <text evidence="3">The sequence shown here is derived from an EMBL/GenBank/DDBJ whole genome shotgun (WGS) entry which is preliminary data.</text>
</comment>
<dbReference type="InterPro" id="IPR056690">
    <property type="entry name" value="DUF7788"/>
</dbReference>
<dbReference type="Pfam" id="PF11443">
    <property type="entry name" value="DUF2828"/>
    <property type="match status" value="2"/>
</dbReference>
<evidence type="ECO:0000313" key="4">
    <source>
        <dbReference type="Proteomes" id="UP000283530"/>
    </source>
</evidence>
<evidence type="ECO:0000259" key="1">
    <source>
        <dbReference type="Pfam" id="PF11443"/>
    </source>
</evidence>
<proteinExistence type="predicted"/>
<dbReference type="InterPro" id="IPR011205">
    <property type="entry name" value="UCP015417_vWA"/>
</dbReference>
<protein>
    <submittedName>
        <fullName evidence="3">Uncharacterized protein</fullName>
    </submittedName>
</protein>
<dbReference type="PANTHER" id="PTHR31373">
    <property type="entry name" value="OS06G0652100 PROTEIN"/>
    <property type="match status" value="1"/>
</dbReference>
<feature type="domain" description="DUF7788" evidence="2">
    <location>
        <begin position="401"/>
        <end position="619"/>
    </location>
</feature>
<dbReference type="OrthoDB" id="1710356at2759"/>
<dbReference type="InterPro" id="IPR058580">
    <property type="entry name" value="DUF2828"/>
</dbReference>
<name>A0A443PR10_9MAGN</name>
<evidence type="ECO:0000259" key="2">
    <source>
        <dbReference type="Pfam" id="PF25043"/>
    </source>
</evidence>
<gene>
    <name evidence="3" type="ORF">CKAN_02242900</name>
</gene>
<organism evidence="3 4">
    <name type="scientific">Cinnamomum micranthum f. kanehirae</name>
    <dbReference type="NCBI Taxonomy" id="337451"/>
    <lineage>
        <taxon>Eukaryota</taxon>
        <taxon>Viridiplantae</taxon>
        <taxon>Streptophyta</taxon>
        <taxon>Embryophyta</taxon>
        <taxon>Tracheophyta</taxon>
        <taxon>Spermatophyta</taxon>
        <taxon>Magnoliopsida</taxon>
        <taxon>Magnoliidae</taxon>
        <taxon>Laurales</taxon>
        <taxon>Lauraceae</taxon>
        <taxon>Cinnamomum</taxon>
    </lineage>
</organism>
<dbReference type="Proteomes" id="UP000283530">
    <property type="component" value="Unassembled WGS sequence"/>
</dbReference>
<evidence type="ECO:0000313" key="3">
    <source>
        <dbReference type="EMBL" id="RWR93192.1"/>
    </source>
</evidence>
<dbReference type="AlphaFoldDB" id="A0A443PR10"/>
<dbReference type="PIRSF" id="PIRSF015417">
    <property type="entry name" value="T31B5_30_vWA"/>
    <property type="match status" value="1"/>
</dbReference>
<sequence>MNSLPPFRSIIRRFLAACKYTIPSRTPSQNHRNPVPAVKPRSPLSSFIDKMAALFNINDNLDATFPKSKPKPKPKPLMRPVKNLSPTLQSLGNPCLDFFNMMPCTPPETVRELLPRAWAHNPLTTLKLILRMRVYCFDFADKKGILTVVLWLHQNHPKTLALNVRWFAEVGCMKYLLGILFSEGKTAKRVVERYNSDSNYRFLYDKISDFFAESLKSDIGFLNSCEFSKIGLSAKWCPSRSTVLFESIAKRVFARESHPSYAEIKEADYSYSVRDRLRKEILAPLQKFLDLPDEWCNLEILYIQERMASVVRKTYNNLFEKQFLEFLAELNEGYKEFYERHEPKRLFGFLAKLDEWEAKKKNSAEPLLPHEILSFQGNNEVKELQWKRMVEDLSKKGKLSNCLSICDVSVTMMACSELMKRIGNPPIIDEQVSDFSRSMAATRMEVCLALGLLTSELSEEPWRGNFINFNSVNPQLHRIQGETLLEKVKFMKSIECGMWIDFQKVCDRILDVAVASKLEEKEMVKRVFVFSGIGFDEASLNPWEVDYRAIHRKYKEKGYGSSVPEIVFWNLHDLNSHWMLPPMTGSEKGLVLISGLSKNLLNSFLHNGVVNPEEVMEEAIAREEYQRVSVFD</sequence>